<evidence type="ECO:0000313" key="2">
    <source>
        <dbReference type="Proteomes" id="UP001175228"/>
    </source>
</evidence>
<evidence type="ECO:0000313" key="1">
    <source>
        <dbReference type="EMBL" id="KAK0493978.1"/>
    </source>
</evidence>
<sequence>MLSSPISVGIQDYTEDYAIIEVNDDKIDRCTFKGNTIDFSTQILLWEFTEKMLSNTNFKYPMDCLLKLQGMITDEMQHLTILDKNNKPPLVFMKSGRTMGVTIRCATSIMSFVQEYFDASEYIISKEWAILPYDNKSGMFSAPGDLGSVIVNGCGHVSGLLMGGAGTKDTSDINVSYATPISFLMESIRVNGYPNAHLDLD</sequence>
<dbReference type="EMBL" id="JAUEPU010000022">
    <property type="protein sequence ID" value="KAK0493978.1"/>
    <property type="molecule type" value="Genomic_DNA"/>
</dbReference>
<dbReference type="Proteomes" id="UP001175228">
    <property type="component" value="Unassembled WGS sequence"/>
</dbReference>
<protein>
    <submittedName>
        <fullName evidence="1">Uncharacterized protein</fullName>
    </submittedName>
</protein>
<dbReference type="AlphaFoldDB" id="A0AA39UMA0"/>
<reference evidence="1" key="1">
    <citation type="submission" date="2023-06" db="EMBL/GenBank/DDBJ databases">
        <authorList>
            <consortium name="Lawrence Berkeley National Laboratory"/>
            <person name="Ahrendt S."/>
            <person name="Sahu N."/>
            <person name="Indic B."/>
            <person name="Wong-Bajracharya J."/>
            <person name="Merenyi Z."/>
            <person name="Ke H.-M."/>
            <person name="Monk M."/>
            <person name="Kocsube S."/>
            <person name="Drula E."/>
            <person name="Lipzen A."/>
            <person name="Balint B."/>
            <person name="Henrissat B."/>
            <person name="Andreopoulos B."/>
            <person name="Martin F.M."/>
            <person name="Harder C.B."/>
            <person name="Rigling D."/>
            <person name="Ford K.L."/>
            <person name="Foster G.D."/>
            <person name="Pangilinan J."/>
            <person name="Papanicolaou A."/>
            <person name="Barry K."/>
            <person name="LaButti K."/>
            <person name="Viragh M."/>
            <person name="Koriabine M."/>
            <person name="Yan M."/>
            <person name="Riley R."/>
            <person name="Champramary S."/>
            <person name="Plett K.L."/>
            <person name="Tsai I.J."/>
            <person name="Slot J."/>
            <person name="Sipos G."/>
            <person name="Plett J."/>
            <person name="Nagy L.G."/>
            <person name="Grigoriev I.V."/>
        </authorList>
    </citation>
    <scope>NUCLEOTIDE SEQUENCE</scope>
    <source>
        <strain evidence="1">HWK02</strain>
    </source>
</reference>
<accession>A0AA39UMA0</accession>
<comment type="caution">
    <text evidence="1">The sequence shown here is derived from an EMBL/GenBank/DDBJ whole genome shotgun (WGS) entry which is preliminary data.</text>
</comment>
<name>A0AA39UMA0_9AGAR</name>
<organism evidence="1 2">
    <name type="scientific">Armillaria luteobubalina</name>
    <dbReference type="NCBI Taxonomy" id="153913"/>
    <lineage>
        <taxon>Eukaryota</taxon>
        <taxon>Fungi</taxon>
        <taxon>Dikarya</taxon>
        <taxon>Basidiomycota</taxon>
        <taxon>Agaricomycotina</taxon>
        <taxon>Agaricomycetes</taxon>
        <taxon>Agaricomycetidae</taxon>
        <taxon>Agaricales</taxon>
        <taxon>Marasmiineae</taxon>
        <taxon>Physalacriaceae</taxon>
        <taxon>Armillaria</taxon>
    </lineage>
</organism>
<gene>
    <name evidence="1" type="ORF">EDD18DRAFT_1355918</name>
</gene>
<keyword evidence="2" id="KW-1185">Reference proteome</keyword>
<proteinExistence type="predicted"/>